<dbReference type="AlphaFoldDB" id="A0AAV5RK87"/>
<dbReference type="Proteomes" id="UP001362899">
    <property type="component" value="Unassembled WGS sequence"/>
</dbReference>
<protein>
    <submittedName>
        <fullName evidence="8">Translation initiation factor eIF3 core subunit G</fullName>
    </submittedName>
</protein>
<dbReference type="GO" id="GO:0003723">
    <property type="term" value="F:RNA binding"/>
    <property type="evidence" value="ECO:0007669"/>
    <property type="project" value="UniProtKB-UniRule"/>
</dbReference>
<dbReference type="PIRSF" id="PIRSF037949">
    <property type="entry name" value="Transl_init_eIF-3_RNA-bind"/>
    <property type="match status" value="1"/>
</dbReference>
<evidence type="ECO:0000256" key="4">
    <source>
        <dbReference type="ARBA" id="ARBA00022917"/>
    </source>
</evidence>
<dbReference type="InterPro" id="IPR000504">
    <property type="entry name" value="RRM_dom"/>
</dbReference>
<dbReference type="InterPro" id="IPR024675">
    <property type="entry name" value="eIF3g_N"/>
</dbReference>
<evidence type="ECO:0000259" key="7">
    <source>
        <dbReference type="PROSITE" id="PS50102"/>
    </source>
</evidence>
<sequence>MSEAATESPTTTTTFYKIRDDGKKVKITRTVTSEFVPASMIEERKNWPRYAHGNEINVSPKADQEINLNFLVKHDKQPKKATVPAAKVKCRVCGSNHMTINCPIKDKVISPENLINVSAPAPPAAGKYVSPSRRAAGPGAGGPGAPGGSGIPVNLEKFVPPGVRAMRPGMMHSQDSENTLRVSNIPETVDEHRLRRKFSTVGQVVRCHVSRHHDTNVGRGFAFVAYATRVDAERAKERFNGMPIDQMIMHVDFAQPRN</sequence>
<evidence type="ECO:0000256" key="3">
    <source>
        <dbReference type="ARBA" id="ARBA00022884"/>
    </source>
</evidence>
<dbReference type="GO" id="GO:0005852">
    <property type="term" value="C:eukaryotic translation initiation factor 3 complex"/>
    <property type="evidence" value="ECO:0007669"/>
    <property type="project" value="InterPro"/>
</dbReference>
<evidence type="ECO:0000313" key="8">
    <source>
        <dbReference type="EMBL" id="GMM51148.1"/>
    </source>
</evidence>
<dbReference type="Pfam" id="PF12353">
    <property type="entry name" value="eIF3g"/>
    <property type="match status" value="1"/>
</dbReference>
<organism evidence="8 9">
    <name type="scientific">Starmerella bacillaris</name>
    <name type="common">Yeast</name>
    <name type="synonym">Candida zemplinina</name>
    <dbReference type="NCBI Taxonomy" id="1247836"/>
    <lineage>
        <taxon>Eukaryota</taxon>
        <taxon>Fungi</taxon>
        <taxon>Dikarya</taxon>
        <taxon>Ascomycota</taxon>
        <taxon>Saccharomycotina</taxon>
        <taxon>Dipodascomycetes</taxon>
        <taxon>Dipodascales</taxon>
        <taxon>Trichomonascaceae</taxon>
        <taxon>Starmerella</taxon>
    </lineage>
</organism>
<evidence type="ECO:0000313" key="9">
    <source>
        <dbReference type="Proteomes" id="UP001362899"/>
    </source>
</evidence>
<reference evidence="8 9" key="1">
    <citation type="journal article" date="2023" name="Elife">
        <title>Identification of key yeast species and microbe-microbe interactions impacting larval growth of Drosophila in the wild.</title>
        <authorList>
            <person name="Mure A."/>
            <person name="Sugiura Y."/>
            <person name="Maeda R."/>
            <person name="Honda K."/>
            <person name="Sakurai N."/>
            <person name="Takahashi Y."/>
            <person name="Watada M."/>
            <person name="Katoh T."/>
            <person name="Gotoh A."/>
            <person name="Gotoh Y."/>
            <person name="Taniguchi I."/>
            <person name="Nakamura K."/>
            <person name="Hayashi T."/>
            <person name="Katayama T."/>
            <person name="Uemura T."/>
            <person name="Hattori Y."/>
        </authorList>
    </citation>
    <scope>NUCLEOTIDE SEQUENCE [LARGE SCALE GENOMIC DNA]</scope>
    <source>
        <strain evidence="8 9">SB-73</strain>
    </source>
</reference>
<evidence type="ECO:0000256" key="5">
    <source>
        <dbReference type="PROSITE-ProRule" id="PRU00176"/>
    </source>
</evidence>
<dbReference type="EMBL" id="BTGC01000003">
    <property type="protein sequence ID" value="GMM51148.1"/>
    <property type="molecule type" value="Genomic_DNA"/>
</dbReference>
<dbReference type="InterPro" id="IPR017334">
    <property type="entry name" value="eIF3_g"/>
</dbReference>
<name>A0AAV5RK87_STABA</name>
<comment type="caution">
    <text evidence="8">The sequence shown here is derived from an EMBL/GenBank/DDBJ whole genome shotgun (WGS) entry which is preliminary data.</text>
</comment>
<keyword evidence="4" id="KW-0648">Protein biosynthesis</keyword>
<feature type="region of interest" description="Disordered" evidence="6">
    <location>
        <begin position="127"/>
        <end position="152"/>
    </location>
</feature>
<dbReference type="PANTHER" id="PTHR10352">
    <property type="entry name" value="EUKARYOTIC TRANSLATION INITIATION FACTOR 3 SUBUNIT G"/>
    <property type="match status" value="1"/>
</dbReference>
<keyword evidence="2 8" id="KW-0396">Initiation factor</keyword>
<keyword evidence="9" id="KW-1185">Reference proteome</keyword>
<dbReference type="SUPFAM" id="SSF54928">
    <property type="entry name" value="RNA-binding domain, RBD"/>
    <property type="match status" value="1"/>
</dbReference>
<evidence type="ECO:0000256" key="1">
    <source>
        <dbReference type="ARBA" id="ARBA00022490"/>
    </source>
</evidence>
<gene>
    <name evidence="8" type="ORF">DASB73_021060</name>
</gene>
<keyword evidence="3 5" id="KW-0694">RNA-binding</keyword>
<dbReference type="Gene3D" id="3.30.70.330">
    <property type="match status" value="1"/>
</dbReference>
<evidence type="ECO:0000256" key="2">
    <source>
        <dbReference type="ARBA" id="ARBA00022540"/>
    </source>
</evidence>
<dbReference type="Pfam" id="PF00076">
    <property type="entry name" value="RRM_1"/>
    <property type="match status" value="1"/>
</dbReference>
<accession>A0AAV5RK87</accession>
<dbReference type="PROSITE" id="PS50102">
    <property type="entry name" value="RRM"/>
    <property type="match status" value="1"/>
</dbReference>
<feature type="domain" description="RRM" evidence="7">
    <location>
        <begin position="178"/>
        <end position="256"/>
    </location>
</feature>
<evidence type="ECO:0000256" key="6">
    <source>
        <dbReference type="SAM" id="MobiDB-lite"/>
    </source>
</evidence>
<dbReference type="GO" id="GO:0003743">
    <property type="term" value="F:translation initiation factor activity"/>
    <property type="evidence" value="ECO:0007669"/>
    <property type="project" value="UniProtKB-KW"/>
</dbReference>
<dbReference type="InterPro" id="IPR035979">
    <property type="entry name" value="RBD_domain_sf"/>
</dbReference>
<feature type="compositionally biased region" description="Gly residues" evidence="6">
    <location>
        <begin position="138"/>
        <end position="150"/>
    </location>
</feature>
<dbReference type="InterPro" id="IPR012677">
    <property type="entry name" value="Nucleotide-bd_a/b_plait_sf"/>
</dbReference>
<proteinExistence type="predicted"/>
<dbReference type="SMART" id="SM00360">
    <property type="entry name" value="RRM"/>
    <property type="match status" value="1"/>
</dbReference>
<keyword evidence="1" id="KW-0963">Cytoplasm</keyword>